<comment type="caution">
    <text evidence="1">The sequence shown here is derived from an EMBL/GenBank/DDBJ whole genome shotgun (WGS) entry which is preliminary data.</text>
</comment>
<dbReference type="Proteomes" id="UP000718564">
    <property type="component" value="Unassembled WGS sequence"/>
</dbReference>
<keyword evidence="3" id="KW-1185">Reference proteome</keyword>
<evidence type="ECO:0000313" key="3">
    <source>
        <dbReference type="Proteomes" id="UP000718564"/>
    </source>
</evidence>
<proteinExistence type="predicted"/>
<sequence length="76" mass="7836">MNPLFTEIAESQATSVVGGAYKNTAKTKASSGASTESPIGFASSFTITSTFITDSSVSSVSESEANIDYIPEFAEA</sequence>
<accession>A0ABX1P8G5</accession>
<dbReference type="EMBL" id="QMEB01000058">
    <property type="protein sequence ID" value="NMG19772.1"/>
    <property type="molecule type" value="Genomic_DNA"/>
</dbReference>
<evidence type="ECO:0000313" key="1">
    <source>
        <dbReference type="EMBL" id="NMG19772.1"/>
    </source>
</evidence>
<gene>
    <name evidence="1" type="ORF">DP116_09990</name>
    <name evidence="2" type="ORF">DP116_09995</name>
</gene>
<dbReference type="EMBL" id="QMEB01000058">
    <property type="protein sequence ID" value="NMG19773.1"/>
    <property type="molecule type" value="Genomic_DNA"/>
</dbReference>
<name>A0ABX1P8G5_9CYAN</name>
<evidence type="ECO:0000313" key="2">
    <source>
        <dbReference type="EMBL" id="NMG19773.1"/>
    </source>
</evidence>
<dbReference type="RefSeq" id="WP_169155038.1">
    <property type="nucleotide sequence ID" value="NZ_CAWPJE010000023.1"/>
</dbReference>
<reference evidence="1 3" key="1">
    <citation type="submission" date="2018-06" db="EMBL/GenBank/DDBJ databases">
        <title>Comparative genomics of Brasilonema spp. strains.</title>
        <authorList>
            <person name="Alvarenga D.O."/>
            <person name="Fiore M.F."/>
            <person name="Varani A.M."/>
        </authorList>
    </citation>
    <scope>NUCLEOTIDE SEQUENCE [LARGE SCALE GENOMIC DNA]</scope>
    <source>
        <strain evidence="1 3">SPC951</strain>
    </source>
</reference>
<organism evidence="1 3">
    <name type="scientific">Brasilonema bromeliae SPC951</name>
    <dbReference type="NCBI Taxonomy" id="385972"/>
    <lineage>
        <taxon>Bacteria</taxon>
        <taxon>Bacillati</taxon>
        <taxon>Cyanobacteriota</taxon>
        <taxon>Cyanophyceae</taxon>
        <taxon>Nostocales</taxon>
        <taxon>Scytonemataceae</taxon>
        <taxon>Brasilonema</taxon>
        <taxon>Bromeliae group (in: Brasilonema)</taxon>
    </lineage>
</organism>
<protein>
    <submittedName>
        <fullName evidence="1">Uncharacterized protein</fullName>
    </submittedName>
</protein>